<reference evidence="12 13" key="1">
    <citation type="submission" date="2017-09" db="EMBL/GenBank/DDBJ databases">
        <title>Depth-based differentiation of microbial function through sediment-hosted aquifers and enrichment of novel symbionts in the deep terrestrial subsurface.</title>
        <authorList>
            <person name="Probst A.J."/>
            <person name="Ladd B."/>
            <person name="Jarett J.K."/>
            <person name="Geller-Mcgrath D.E."/>
            <person name="Sieber C.M."/>
            <person name="Emerson J.B."/>
            <person name="Anantharaman K."/>
            <person name="Thomas B.C."/>
            <person name="Malmstrom R."/>
            <person name="Stieglmeier M."/>
            <person name="Klingl A."/>
            <person name="Woyke T."/>
            <person name="Ryan C.M."/>
            <person name="Banfield J.F."/>
        </authorList>
    </citation>
    <scope>NUCLEOTIDE SEQUENCE [LARGE SCALE GENOMIC DNA]</scope>
    <source>
        <strain evidence="12">CG23_combo_of_CG06-09_8_20_14_all_40_13</strain>
    </source>
</reference>
<dbReference type="InterPro" id="IPR014046">
    <property type="entry name" value="C-di-AMP_synthase"/>
</dbReference>
<dbReference type="PROSITE" id="PS51794">
    <property type="entry name" value="DAC"/>
    <property type="match status" value="1"/>
</dbReference>
<dbReference type="Pfam" id="PF19293">
    <property type="entry name" value="CdaA_N"/>
    <property type="match status" value="1"/>
</dbReference>
<sequence>MDDLAHGSVLGLSSKASVIWQKLNLTSSFGILDIIIVALIFYWLFNLLKGTKALRILYGIAILAIIFFLGQFLQLTALNFLLRYFFTGIIVAIPVVFQPELRSALEKLGRTSKFVAGLPLTKDESAQIAQKVISALKNLSQNKIGALICLGRQTGLREYIETGTILNAELTTPLLLNIFSPKAALHDGATIILDDKIISAGCTLPLSEEKRYDMKLGTRHKAALGLSEQTDAVCLVVSEENGAIAMAISGKLLTNLTQTDLEERLPKLLRFRK</sequence>
<dbReference type="AlphaFoldDB" id="A0A2G9YR51"/>
<dbReference type="NCBIfam" id="TIGR00159">
    <property type="entry name" value="diadenylate cyclase CdaA"/>
    <property type="match status" value="1"/>
</dbReference>
<evidence type="ECO:0000313" key="13">
    <source>
        <dbReference type="Proteomes" id="UP000231567"/>
    </source>
</evidence>
<evidence type="ECO:0000256" key="10">
    <source>
        <dbReference type="HAMAP-Rule" id="MF_01499"/>
    </source>
</evidence>
<comment type="caution">
    <text evidence="12">The sequence shown here is derived from an EMBL/GenBank/DDBJ whole genome shotgun (WGS) entry which is preliminary data.</text>
</comment>
<dbReference type="PANTHER" id="PTHR34185">
    <property type="entry name" value="DIADENYLATE CYCLASE"/>
    <property type="match status" value="1"/>
</dbReference>
<dbReference type="GO" id="GO:0004016">
    <property type="term" value="F:adenylate cyclase activity"/>
    <property type="evidence" value="ECO:0007669"/>
    <property type="project" value="UniProtKB-UniRule"/>
</dbReference>
<evidence type="ECO:0000259" key="11">
    <source>
        <dbReference type="PROSITE" id="PS51794"/>
    </source>
</evidence>
<feature type="transmembrane region" description="Helical" evidence="10">
    <location>
        <begin position="25"/>
        <end position="44"/>
    </location>
</feature>
<protein>
    <recommendedName>
        <fullName evidence="10">Diadenylate cyclase</fullName>
        <shortName evidence="10">DAC</shortName>
        <ecNumber evidence="10">2.7.7.85</ecNumber>
    </recommendedName>
    <alternativeName>
        <fullName evidence="10">Cyclic-di-AMP synthase</fullName>
        <shortName evidence="10">c-di-AMP synthase</shortName>
    </alternativeName>
</protein>
<keyword evidence="9 10" id="KW-0472">Membrane</keyword>
<dbReference type="EC" id="2.7.7.85" evidence="10"/>
<organism evidence="12 13">
    <name type="scientific">Candidatus Nealsonbacteria bacterium CG23_combo_of_CG06-09_8_20_14_all_40_13</name>
    <dbReference type="NCBI Taxonomy" id="1974724"/>
    <lineage>
        <taxon>Bacteria</taxon>
        <taxon>Candidatus Nealsoniibacteriota</taxon>
    </lineage>
</organism>
<dbReference type="GO" id="GO:0006171">
    <property type="term" value="P:cAMP biosynthetic process"/>
    <property type="evidence" value="ECO:0007669"/>
    <property type="project" value="InterPro"/>
</dbReference>
<dbReference type="SUPFAM" id="SSF143597">
    <property type="entry name" value="YojJ-like"/>
    <property type="match status" value="1"/>
</dbReference>
<comment type="catalytic activity">
    <reaction evidence="1 10">
        <text>2 ATP = 3',3'-c-di-AMP + 2 diphosphate</text>
        <dbReference type="Rhea" id="RHEA:35655"/>
        <dbReference type="ChEBI" id="CHEBI:30616"/>
        <dbReference type="ChEBI" id="CHEBI:33019"/>
        <dbReference type="ChEBI" id="CHEBI:71500"/>
        <dbReference type="EC" id="2.7.7.85"/>
    </reaction>
</comment>
<accession>A0A2G9YR51</accession>
<evidence type="ECO:0000256" key="2">
    <source>
        <dbReference type="ARBA" id="ARBA00022475"/>
    </source>
</evidence>
<dbReference type="PIRSF" id="PIRSF004793">
    <property type="entry name" value="UCP004793"/>
    <property type="match status" value="1"/>
</dbReference>
<keyword evidence="3 10" id="KW-0808">Transferase</keyword>
<dbReference type="InterPro" id="IPR050338">
    <property type="entry name" value="DisA"/>
</dbReference>
<gene>
    <name evidence="10" type="primary">dacA</name>
    <name evidence="12" type="ORF">COX39_01510</name>
</gene>
<dbReference type="FunFam" id="3.40.1700.10:FF:000002">
    <property type="entry name" value="Diadenylate cyclase"/>
    <property type="match status" value="1"/>
</dbReference>
<dbReference type="PANTHER" id="PTHR34185:SF1">
    <property type="entry name" value="DIADENYLATE CYCLASE"/>
    <property type="match status" value="1"/>
</dbReference>
<dbReference type="InterPro" id="IPR045585">
    <property type="entry name" value="CdaA_N"/>
</dbReference>
<keyword evidence="5 10" id="KW-0548">Nucleotidyltransferase</keyword>
<keyword evidence="2 10" id="KW-1003">Cell membrane</keyword>
<dbReference type="GO" id="GO:0005524">
    <property type="term" value="F:ATP binding"/>
    <property type="evidence" value="ECO:0007669"/>
    <property type="project" value="UniProtKB-UniRule"/>
</dbReference>
<evidence type="ECO:0000256" key="9">
    <source>
        <dbReference type="ARBA" id="ARBA00023136"/>
    </source>
</evidence>
<feature type="transmembrane region" description="Helical" evidence="10">
    <location>
        <begin position="56"/>
        <end position="74"/>
    </location>
</feature>
<dbReference type="Proteomes" id="UP000231567">
    <property type="component" value="Unassembled WGS sequence"/>
</dbReference>
<dbReference type="InterPro" id="IPR036888">
    <property type="entry name" value="DNA_integrity_DisA_N_sf"/>
</dbReference>
<proteinExistence type="inferred from homology"/>
<keyword evidence="7 10" id="KW-0067">ATP-binding</keyword>
<feature type="domain" description="DAC" evidence="11">
    <location>
        <begin position="98"/>
        <end position="258"/>
    </location>
</feature>
<name>A0A2G9YR51_9BACT</name>
<evidence type="ECO:0000256" key="8">
    <source>
        <dbReference type="ARBA" id="ARBA00022989"/>
    </source>
</evidence>
<evidence type="ECO:0000256" key="6">
    <source>
        <dbReference type="ARBA" id="ARBA00022741"/>
    </source>
</evidence>
<evidence type="ECO:0000256" key="1">
    <source>
        <dbReference type="ARBA" id="ARBA00000877"/>
    </source>
</evidence>
<dbReference type="InterPro" id="IPR034701">
    <property type="entry name" value="CdaA"/>
</dbReference>
<keyword evidence="6 10" id="KW-0547">Nucleotide-binding</keyword>
<dbReference type="InterPro" id="IPR003390">
    <property type="entry name" value="DNA_integrity_scan_DisA_N"/>
</dbReference>
<comment type="function">
    <text evidence="10">Catalyzes the condensation of 2 ATP molecules into cyclic di-AMP (c-di-AMP), a second messenger used to regulate differing processes in different bacteria.</text>
</comment>
<keyword evidence="4 10" id="KW-0812">Transmembrane</keyword>
<dbReference type="GO" id="GO:0106408">
    <property type="term" value="F:diadenylate cyclase activity"/>
    <property type="evidence" value="ECO:0007669"/>
    <property type="project" value="UniProtKB-EC"/>
</dbReference>
<dbReference type="Pfam" id="PF02457">
    <property type="entry name" value="DAC"/>
    <property type="match status" value="1"/>
</dbReference>
<comment type="similarity">
    <text evidence="10">Belongs to the adenylate cyclase family. DacA/CdaA subfamily.</text>
</comment>
<keyword evidence="8 10" id="KW-1133">Transmembrane helix</keyword>
<comment type="caution">
    <text evidence="10">Lacks conserved residue(s) required for the propagation of feature annotation.</text>
</comment>
<evidence type="ECO:0000256" key="4">
    <source>
        <dbReference type="ARBA" id="ARBA00022692"/>
    </source>
</evidence>
<evidence type="ECO:0000256" key="7">
    <source>
        <dbReference type="ARBA" id="ARBA00022840"/>
    </source>
</evidence>
<dbReference type="Gene3D" id="3.40.1700.10">
    <property type="entry name" value="DNA integrity scanning protein, DisA, N-terminal domain"/>
    <property type="match status" value="1"/>
</dbReference>
<dbReference type="HAMAP" id="MF_01499">
    <property type="entry name" value="DacA"/>
    <property type="match status" value="1"/>
</dbReference>
<evidence type="ECO:0000256" key="3">
    <source>
        <dbReference type="ARBA" id="ARBA00022679"/>
    </source>
</evidence>
<evidence type="ECO:0000256" key="5">
    <source>
        <dbReference type="ARBA" id="ARBA00022695"/>
    </source>
</evidence>
<evidence type="ECO:0000313" key="12">
    <source>
        <dbReference type="EMBL" id="PIP21720.1"/>
    </source>
</evidence>
<feature type="transmembrane region" description="Helical" evidence="10">
    <location>
        <begin position="80"/>
        <end position="97"/>
    </location>
</feature>
<dbReference type="EMBL" id="PCRM01000024">
    <property type="protein sequence ID" value="PIP21720.1"/>
    <property type="molecule type" value="Genomic_DNA"/>
</dbReference>
<comment type="subunit">
    <text evidence="10">Probably a homodimer.</text>
</comment>